<accession>A0A976FIZ3</accession>
<comment type="caution">
    <text evidence="1">The sequence shown here is derived from an EMBL/GenBank/DDBJ whole genome shotgun (WGS) entry which is preliminary data.</text>
</comment>
<organism evidence="1 2">
    <name type="scientific">Bremia lactucae</name>
    <name type="common">Lettuce downy mildew</name>
    <dbReference type="NCBI Taxonomy" id="4779"/>
    <lineage>
        <taxon>Eukaryota</taxon>
        <taxon>Sar</taxon>
        <taxon>Stramenopiles</taxon>
        <taxon>Oomycota</taxon>
        <taxon>Peronosporomycetes</taxon>
        <taxon>Peronosporales</taxon>
        <taxon>Peronosporaceae</taxon>
        <taxon>Bremia</taxon>
    </lineage>
</organism>
<dbReference type="RefSeq" id="XP_067817137.1">
    <property type="nucleotide sequence ID" value="XM_067964624.1"/>
</dbReference>
<name>A0A976FIZ3_BRELC</name>
<keyword evidence="2" id="KW-1185">Reference proteome</keyword>
<evidence type="ECO:0000313" key="2">
    <source>
        <dbReference type="Proteomes" id="UP000294530"/>
    </source>
</evidence>
<gene>
    <name evidence="1" type="ORF">CCR75_006555</name>
</gene>
<dbReference type="OrthoDB" id="162102at2759"/>
<protein>
    <recommendedName>
        <fullName evidence="3">PH domain-containing protein</fullName>
    </recommendedName>
</protein>
<dbReference type="GeneID" id="94350295"/>
<reference evidence="1 2" key="1">
    <citation type="journal article" date="2021" name="Genome Biol.">
        <title>AFLAP: assembly-free linkage analysis pipeline using k-mers from genome sequencing data.</title>
        <authorList>
            <person name="Fletcher K."/>
            <person name="Zhang L."/>
            <person name="Gil J."/>
            <person name="Han R."/>
            <person name="Cavanaugh K."/>
            <person name="Michelmore R."/>
        </authorList>
    </citation>
    <scope>NUCLEOTIDE SEQUENCE [LARGE SCALE GENOMIC DNA]</scope>
    <source>
        <strain evidence="1 2">SF5</strain>
    </source>
</reference>
<evidence type="ECO:0000313" key="1">
    <source>
        <dbReference type="EMBL" id="TDH67638.1"/>
    </source>
</evidence>
<dbReference type="Proteomes" id="UP000294530">
    <property type="component" value="Unassembled WGS sequence"/>
</dbReference>
<proteinExistence type="predicted"/>
<dbReference type="AlphaFoldDB" id="A0A976FIZ3"/>
<dbReference type="EMBL" id="SHOA02000187">
    <property type="protein sequence ID" value="TDH67638.1"/>
    <property type="molecule type" value="Genomic_DNA"/>
</dbReference>
<evidence type="ECO:0008006" key="3">
    <source>
        <dbReference type="Google" id="ProtNLM"/>
    </source>
</evidence>
<dbReference type="KEGG" id="blac:94350295"/>
<sequence length="307" mass="34286">MTSPRTLRHKAVVSLKVPSHFSLAHPQQGLLIVARSKVLGGIVEIPLDNSTTSINSISEDEAHHYQLKIRYGPRYHIATLRAPTSALYETWKAALENALAPSNFYMLPAVNARIHQVSIPPVQSFHCNDTRPKQRPTLETVLAALADNDSIENIPILEDNGRSPPTESDIILSWQTCAILDDSAAPLSLTFPQSRNASLKAFCNQSNVSIVNDSINGGRFLVDNDTNDIWSRPSERESDESKHVSHIQKSKVQSLKCNIMPQPEDESFDEIDTFAFRQKVSASRKLERCSRTNITDQVYRLLASARF</sequence>